<dbReference type="InterPro" id="IPR001128">
    <property type="entry name" value="Cyt_P450"/>
</dbReference>
<organism evidence="6">
    <name type="scientific">Zea mays</name>
    <name type="common">Maize</name>
    <dbReference type="NCBI Taxonomy" id="4577"/>
    <lineage>
        <taxon>Eukaryota</taxon>
        <taxon>Viridiplantae</taxon>
        <taxon>Streptophyta</taxon>
        <taxon>Embryophyta</taxon>
        <taxon>Tracheophyta</taxon>
        <taxon>Spermatophyta</taxon>
        <taxon>Magnoliopsida</taxon>
        <taxon>Liliopsida</taxon>
        <taxon>Poales</taxon>
        <taxon>Poaceae</taxon>
        <taxon>PACMAD clade</taxon>
        <taxon>Panicoideae</taxon>
        <taxon>Andropogonodae</taxon>
        <taxon>Andropogoneae</taxon>
        <taxon>Tripsacinae</taxon>
        <taxon>Zea</taxon>
    </lineage>
</organism>
<keyword evidence="5" id="KW-0812">Transmembrane</keyword>
<dbReference type="GO" id="GO:0020037">
    <property type="term" value="F:heme binding"/>
    <property type="evidence" value="ECO:0007669"/>
    <property type="project" value="InterPro"/>
</dbReference>
<evidence type="ECO:0000313" key="6">
    <source>
        <dbReference type="EMBL" id="PWZ52918.1"/>
    </source>
</evidence>
<evidence type="ECO:0000256" key="1">
    <source>
        <dbReference type="ARBA" id="ARBA00022617"/>
    </source>
</evidence>
<dbReference type="GO" id="GO:0005506">
    <property type="term" value="F:iron ion binding"/>
    <property type="evidence" value="ECO:0007669"/>
    <property type="project" value="InterPro"/>
</dbReference>
<dbReference type="AlphaFoldDB" id="A0A317Y2R4"/>
<proteinExistence type="predicted"/>
<gene>
    <name evidence="6" type="primary">CYP81E9_1</name>
    <name evidence="6" type="ORF">Zm00014a_000082</name>
</gene>
<keyword evidence="5" id="KW-0472">Membrane</keyword>
<dbReference type="GO" id="GO:0016705">
    <property type="term" value="F:oxidoreductase activity, acting on paired donors, with incorporation or reduction of molecular oxygen"/>
    <property type="evidence" value="ECO:0007669"/>
    <property type="project" value="InterPro"/>
</dbReference>
<sequence length="360" mass="38174">MDAVAASDAVLLLAAVAISLLITATFWSRHRRQGEAPSPPSLPLLGHLHQLGNGKPLHHSLAALAIARGTGGAPAPLLSLRLGARRALLVSEHAAAEECFTAHDAALGGRPRLLVGDRLNYGYTTVGWSSHGDHWRALRRFMAVELFAASRLAARAADRRAEVAALVGALVRDAPRAGAAVALRPRLFELVLNVMLRALTGAPGHGGGDVRGLQEIIEETFAVTGVMSVGDFYPALRWVDRLRGVDAALLRLQARRDAFVAGLVHDGRRSRNRKAVGGGGGGPTDTEKRSTIDELLSLQETDPGYYTDTVIKGIVSCFDWEVGGCVDMAEGVGLSMPMAKPLAAVCRPREFVQTVLSAST</sequence>
<name>A0A317Y2R4_MAIZE</name>
<dbReference type="InterPro" id="IPR036396">
    <property type="entry name" value="Cyt_P450_sf"/>
</dbReference>
<dbReference type="Pfam" id="PF00067">
    <property type="entry name" value="p450"/>
    <property type="match status" value="1"/>
</dbReference>
<keyword evidence="3" id="KW-0560">Oxidoreductase</keyword>
<keyword evidence="5" id="KW-1133">Transmembrane helix</keyword>
<keyword evidence="1" id="KW-0349">Heme</keyword>
<dbReference type="SUPFAM" id="SSF48264">
    <property type="entry name" value="Cytochrome P450"/>
    <property type="match status" value="1"/>
</dbReference>
<dbReference type="ExpressionAtlas" id="A0A317Y2R4">
    <property type="expression patterns" value="baseline and differential"/>
</dbReference>
<evidence type="ECO:0000256" key="5">
    <source>
        <dbReference type="SAM" id="Phobius"/>
    </source>
</evidence>
<accession>A0A317Y2R4</accession>
<dbReference type="InterPro" id="IPR050651">
    <property type="entry name" value="Plant_Cytochrome_P450_Monoox"/>
</dbReference>
<dbReference type="Proteomes" id="UP000251960">
    <property type="component" value="Chromosome 1"/>
</dbReference>
<protein>
    <submittedName>
        <fullName evidence="6">Isoflavone 3'-hydroxylase</fullName>
    </submittedName>
</protein>
<evidence type="ECO:0000256" key="2">
    <source>
        <dbReference type="ARBA" id="ARBA00022723"/>
    </source>
</evidence>
<comment type="caution">
    <text evidence="6">The sequence shown here is derived from an EMBL/GenBank/DDBJ whole genome shotgun (WGS) entry which is preliminary data.</text>
</comment>
<evidence type="ECO:0000256" key="3">
    <source>
        <dbReference type="ARBA" id="ARBA00023002"/>
    </source>
</evidence>
<feature type="transmembrane region" description="Helical" evidence="5">
    <location>
        <begin position="6"/>
        <end position="27"/>
    </location>
</feature>
<reference evidence="6" key="1">
    <citation type="journal article" date="2018" name="Nat. Genet.">
        <title>Extensive intraspecific gene order and gene structural variations between Mo17 and other maize genomes.</title>
        <authorList>
            <person name="Sun S."/>
            <person name="Zhou Y."/>
            <person name="Chen J."/>
            <person name="Shi J."/>
            <person name="Zhao H."/>
            <person name="Zhao H."/>
            <person name="Song W."/>
            <person name="Zhang M."/>
            <person name="Cui Y."/>
            <person name="Dong X."/>
            <person name="Liu H."/>
            <person name="Ma X."/>
            <person name="Jiao Y."/>
            <person name="Wang B."/>
            <person name="Wei X."/>
            <person name="Stein J.C."/>
            <person name="Glaubitz J.C."/>
            <person name="Lu F."/>
            <person name="Yu G."/>
            <person name="Liang C."/>
            <person name="Fengler K."/>
            <person name="Li B."/>
            <person name="Rafalski A."/>
            <person name="Schnable P.S."/>
            <person name="Ware D.H."/>
            <person name="Buckler E.S."/>
            <person name="Lai J."/>
        </authorList>
    </citation>
    <scope>NUCLEOTIDE SEQUENCE [LARGE SCALE GENOMIC DNA]</scope>
    <source>
        <tissue evidence="6">Seedling</tissue>
    </source>
</reference>
<evidence type="ECO:0000256" key="4">
    <source>
        <dbReference type="ARBA" id="ARBA00023004"/>
    </source>
</evidence>
<dbReference type="EMBL" id="NCVQ01000001">
    <property type="protein sequence ID" value="PWZ52918.1"/>
    <property type="molecule type" value="Genomic_DNA"/>
</dbReference>
<dbReference type="GO" id="GO:0004497">
    <property type="term" value="F:monooxygenase activity"/>
    <property type="evidence" value="ECO:0007669"/>
    <property type="project" value="InterPro"/>
</dbReference>
<keyword evidence="2" id="KW-0479">Metal-binding</keyword>
<dbReference type="PANTHER" id="PTHR47947:SF31">
    <property type="entry name" value="CYTOCHROME P450 CYP81N5"/>
    <property type="match status" value="1"/>
</dbReference>
<dbReference type="PANTHER" id="PTHR47947">
    <property type="entry name" value="CYTOCHROME P450 82C3-RELATED"/>
    <property type="match status" value="1"/>
</dbReference>
<keyword evidence="4" id="KW-0408">Iron</keyword>
<dbReference type="Gene3D" id="1.10.630.10">
    <property type="entry name" value="Cytochrome P450"/>
    <property type="match status" value="1"/>
</dbReference>